<dbReference type="VEuPathDB" id="FungiDB:MELLADRAFT_118014"/>
<dbReference type="AlphaFoldDB" id="F4S440"/>
<sequence length="543" mass="62086">MSFAEVKVKKLSYELESQLINHHQSSDIDINQNTHIQQLTLNTFSTIIHTLVHQSFSLSEHIEYWSSVEQDPHQATYYFLQTLPNRIYDLSRQIFITSTRATGETRPTFLNGLSQVVSRPHVFLSNLFPQLHSTNSSERPDFLSKLSPIFLIKHESKKKRKQLESIRTELAERIGYLLSSFDKLERQLEVGPLDAQEADINTHFNILVEDMKCTLIPLDLQPDSSDEEQIDESLSQLLTKTLPLQQARLQDRIIDILPPNFITRNWPILISIPIASYTLTKLAYSYRQKIYDSLINARETFYGFITGWVLRPIEDILQTLKAGDRGTLAIISDDSLQSEFASLERMTSDFGREKFGWDDQQVQEMTQHVREGNLTEVLKVWEHEIKLLSFVPSYSMISSRVWLSKTPIRSAVAGSLIRVLLIQIQKVKVDLAIAMEGIQSILRSQSLTFGAIGVAPSMLICFMITKFLSSIIQKRTGVVGKSTKAVRRDVRLAMRSKISFLPVSRCSILISFDIDTDESRDTSHYSPPNPIIQQSRALIRTQI</sequence>
<evidence type="ECO:0000313" key="7">
    <source>
        <dbReference type="Proteomes" id="UP000001072"/>
    </source>
</evidence>
<dbReference type="STRING" id="747676.F4S440"/>
<dbReference type="PANTHER" id="PTHR28234:SF1">
    <property type="entry name" value="NUCLEAR CONTROL OF ATPASE PROTEIN 2"/>
    <property type="match status" value="1"/>
</dbReference>
<protein>
    <recommendedName>
        <fullName evidence="8">NCA2-domain-containing protein</fullName>
    </recommendedName>
</protein>
<keyword evidence="7" id="KW-1185">Reference proteome</keyword>
<evidence type="ECO:0000313" key="6">
    <source>
        <dbReference type="EMBL" id="EGG00574.1"/>
    </source>
</evidence>
<dbReference type="PANTHER" id="PTHR28234">
    <property type="entry name" value="NUCLEAR CONTROL OF ATPASE PROTEIN 2"/>
    <property type="match status" value="1"/>
</dbReference>
<organism evidence="7">
    <name type="scientific">Melampsora larici-populina (strain 98AG31 / pathotype 3-4-7)</name>
    <name type="common">Poplar leaf rust fungus</name>
    <dbReference type="NCBI Taxonomy" id="747676"/>
    <lineage>
        <taxon>Eukaryota</taxon>
        <taxon>Fungi</taxon>
        <taxon>Dikarya</taxon>
        <taxon>Basidiomycota</taxon>
        <taxon>Pucciniomycotina</taxon>
        <taxon>Pucciniomycetes</taxon>
        <taxon>Pucciniales</taxon>
        <taxon>Melampsoraceae</taxon>
        <taxon>Melampsora</taxon>
    </lineage>
</organism>
<evidence type="ECO:0000256" key="5">
    <source>
        <dbReference type="ARBA" id="ARBA00023136"/>
    </source>
</evidence>
<reference evidence="7" key="1">
    <citation type="journal article" date="2011" name="Proc. Natl. Acad. Sci. U.S.A.">
        <title>Obligate biotrophy features unraveled by the genomic analysis of rust fungi.</title>
        <authorList>
            <person name="Duplessis S."/>
            <person name="Cuomo C.A."/>
            <person name="Lin Y.-C."/>
            <person name="Aerts A."/>
            <person name="Tisserant E."/>
            <person name="Veneault-Fourrey C."/>
            <person name="Joly D.L."/>
            <person name="Hacquard S."/>
            <person name="Amselem J."/>
            <person name="Cantarel B.L."/>
            <person name="Chiu R."/>
            <person name="Coutinho P.M."/>
            <person name="Feau N."/>
            <person name="Field M."/>
            <person name="Frey P."/>
            <person name="Gelhaye E."/>
            <person name="Goldberg J."/>
            <person name="Grabherr M.G."/>
            <person name="Kodira C.D."/>
            <person name="Kohler A."/>
            <person name="Kuees U."/>
            <person name="Lindquist E.A."/>
            <person name="Lucas S.M."/>
            <person name="Mago R."/>
            <person name="Mauceli E."/>
            <person name="Morin E."/>
            <person name="Murat C."/>
            <person name="Pangilinan J.L."/>
            <person name="Park R."/>
            <person name="Pearson M."/>
            <person name="Quesneville H."/>
            <person name="Rouhier N."/>
            <person name="Sakthikumar S."/>
            <person name="Salamov A.A."/>
            <person name="Schmutz J."/>
            <person name="Selles B."/>
            <person name="Shapiro H."/>
            <person name="Tanguay P."/>
            <person name="Tuskan G.A."/>
            <person name="Henrissat B."/>
            <person name="Van de Peer Y."/>
            <person name="Rouze P."/>
            <person name="Ellis J.G."/>
            <person name="Dodds P.N."/>
            <person name="Schein J.E."/>
            <person name="Zhong S."/>
            <person name="Hamelin R.C."/>
            <person name="Grigoriev I.V."/>
            <person name="Szabo L.J."/>
            <person name="Martin F."/>
        </authorList>
    </citation>
    <scope>NUCLEOTIDE SEQUENCE [LARGE SCALE GENOMIC DNA]</scope>
    <source>
        <strain evidence="7">98AG31 / pathotype 3-4-7</strain>
    </source>
</reference>
<name>F4S440_MELLP</name>
<keyword evidence="5" id="KW-0472">Membrane</keyword>
<dbReference type="OrthoDB" id="413313at2759"/>
<keyword evidence="4" id="KW-0496">Mitochondrion</keyword>
<dbReference type="GeneID" id="18926136"/>
<dbReference type="InParanoid" id="F4S440"/>
<dbReference type="HOGENOM" id="CLU_008227_1_1_1"/>
<keyword evidence="3" id="KW-1133">Transmembrane helix</keyword>
<keyword evidence="2" id="KW-0812">Transmembrane</keyword>
<dbReference type="GO" id="GO:0005741">
    <property type="term" value="C:mitochondrial outer membrane"/>
    <property type="evidence" value="ECO:0007669"/>
    <property type="project" value="TreeGrafter"/>
</dbReference>
<dbReference type="RefSeq" id="XP_007416221.1">
    <property type="nucleotide sequence ID" value="XM_007416159.1"/>
</dbReference>
<dbReference type="FunCoup" id="F4S440">
    <property type="interactions" value="27"/>
</dbReference>
<dbReference type="eggNOG" id="ENOG502QTT6">
    <property type="taxonomic scope" value="Eukaryota"/>
</dbReference>
<dbReference type="InterPro" id="IPR013946">
    <property type="entry name" value="NCA2-like"/>
</dbReference>
<evidence type="ECO:0008006" key="8">
    <source>
        <dbReference type="Google" id="ProtNLM"/>
    </source>
</evidence>
<dbReference type="Pfam" id="PF08637">
    <property type="entry name" value="NCA2"/>
    <property type="match status" value="2"/>
</dbReference>
<proteinExistence type="predicted"/>
<dbReference type="EMBL" id="GL883146">
    <property type="protein sequence ID" value="EGG00574.1"/>
    <property type="molecule type" value="Genomic_DNA"/>
</dbReference>
<dbReference type="KEGG" id="mlr:MELLADRAFT_118014"/>
<dbReference type="Proteomes" id="UP000001072">
    <property type="component" value="Unassembled WGS sequence"/>
</dbReference>
<evidence type="ECO:0000256" key="1">
    <source>
        <dbReference type="ARBA" id="ARBA00004225"/>
    </source>
</evidence>
<comment type="subcellular location">
    <subcellularLocation>
        <location evidence="1">Mitochondrion membrane</location>
        <topology evidence="1">Multi-pass membrane protein</topology>
    </subcellularLocation>
</comment>
<accession>F4S440</accession>
<evidence type="ECO:0000256" key="4">
    <source>
        <dbReference type="ARBA" id="ARBA00023128"/>
    </source>
</evidence>
<evidence type="ECO:0000256" key="2">
    <source>
        <dbReference type="ARBA" id="ARBA00022692"/>
    </source>
</evidence>
<evidence type="ECO:0000256" key="3">
    <source>
        <dbReference type="ARBA" id="ARBA00022989"/>
    </source>
</evidence>
<gene>
    <name evidence="6" type="ORF">MELLADRAFT_118014</name>
</gene>